<dbReference type="PANTHER" id="PTHR46007:SF8">
    <property type="entry name" value="C2H2-TYPE DOMAIN-CONTAINING PROTEIN"/>
    <property type="match status" value="1"/>
</dbReference>
<sequence length="602" mass="62135">MDPASVAEAAKLQHPSFLTTEHLQAALAALVPGHQAALLPASAAHPLVAGQALQPQAAEQPSPARQQQAKRKGGRTCADDATAAGAAPPARPPPIKHEVYEDLEEKFQQLQAEREPKRHRGNPKGYQIKSFCKNPACGKQLSGGRTNRCEHCGFDLASHRRNSQLERLIKTGPMAAAQVRTSLRDAANEVHVRTGGRAVVLTLAYIEGGGPAPAQAIAYGKPAAAFVEARKELITSFEAACREHFKEAQATSAPGHQQPQDPQQQQQQQQPAPLLPPPLSAPPGPQQPHLLLHHHSLPHPGTGPSATSSTSQLLASLPGYQPGYPQTSLPLPPLSFTSATAASASAATTTTCPMGHPSPLPQPLPASLLPLVDLDSIISATLPDPQPLLARCREARLSGEVLCRLPQGMQLTVLMQAGLLPGEAASVVVELETRLRLLQLAPQLPGGNLAGVAAAAPGAQGPQQQQGQQQAAGGVYGAVGVQQGQRPSAVVQHPRNRHQVVVQQQQQQQEALQLQVQPLLAPQQQQGQVPASAFAGGPGAGSAGGNTACGNGGGGASFGPFPYFGAMSPNVTPPGLGPSGHSGMGPLLGPLHAALAAAATAG</sequence>
<dbReference type="EMBL" id="BMAR01000001">
    <property type="protein sequence ID" value="GFR41393.1"/>
    <property type="molecule type" value="Genomic_DNA"/>
</dbReference>
<feature type="region of interest" description="Disordered" evidence="1">
    <location>
        <begin position="247"/>
        <end position="319"/>
    </location>
</feature>
<dbReference type="InterPro" id="IPR051647">
    <property type="entry name" value="Mediator_comp_sub12"/>
</dbReference>
<dbReference type="Proteomes" id="UP001054857">
    <property type="component" value="Unassembled WGS sequence"/>
</dbReference>
<feature type="compositionally biased region" description="Low complexity" evidence="1">
    <location>
        <begin position="75"/>
        <end position="88"/>
    </location>
</feature>
<evidence type="ECO:0000313" key="3">
    <source>
        <dbReference type="Proteomes" id="UP001054857"/>
    </source>
</evidence>
<dbReference type="GO" id="GO:0016592">
    <property type="term" value="C:mediator complex"/>
    <property type="evidence" value="ECO:0007669"/>
    <property type="project" value="TreeGrafter"/>
</dbReference>
<feature type="compositionally biased region" description="Low complexity" evidence="1">
    <location>
        <begin position="298"/>
        <end position="317"/>
    </location>
</feature>
<proteinExistence type="predicted"/>
<accession>A0AAD3DIM9</accession>
<dbReference type="GO" id="GO:0003713">
    <property type="term" value="F:transcription coactivator activity"/>
    <property type="evidence" value="ECO:0007669"/>
    <property type="project" value="TreeGrafter"/>
</dbReference>
<dbReference type="AlphaFoldDB" id="A0AAD3DIM9"/>
<gene>
    <name evidence="2" type="ORF">Agub_g2032</name>
</gene>
<organism evidence="2 3">
    <name type="scientific">Astrephomene gubernaculifera</name>
    <dbReference type="NCBI Taxonomy" id="47775"/>
    <lineage>
        <taxon>Eukaryota</taxon>
        <taxon>Viridiplantae</taxon>
        <taxon>Chlorophyta</taxon>
        <taxon>core chlorophytes</taxon>
        <taxon>Chlorophyceae</taxon>
        <taxon>CS clade</taxon>
        <taxon>Chlamydomonadales</taxon>
        <taxon>Astrephomenaceae</taxon>
        <taxon>Astrephomene</taxon>
    </lineage>
</organism>
<name>A0AAD3DIM9_9CHLO</name>
<feature type="compositionally biased region" description="Low complexity" evidence="1">
    <location>
        <begin position="253"/>
        <end position="272"/>
    </location>
</feature>
<keyword evidence="3" id="KW-1185">Reference proteome</keyword>
<evidence type="ECO:0000313" key="2">
    <source>
        <dbReference type="EMBL" id="GFR41393.1"/>
    </source>
</evidence>
<comment type="caution">
    <text evidence="2">The sequence shown here is derived from an EMBL/GenBank/DDBJ whole genome shotgun (WGS) entry which is preliminary data.</text>
</comment>
<feature type="compositionally biased region" description="Polar residues" evidence="1">
    <location>
        <begin position="53"/>
        <end position="67"/>
    </location>
</feature>
<dbReference type="PANTHER" id="PTHR46007">
    <property type="entry name" value="MEDIATOR OF RNA POLYMERASE II TRANSCRIPTION SUBUNIT 12"/>
    <property type="match status" value="1"/>
</dbReference>
<reference evidence="2 3" key="1">
    <citation type="journal article" date="2021" name="Sci. Rep.">
        <title>Genome sequencing of the multicellular alga Astrephomene provides insights into convergent evolution of germ-soma differentiation.</title>
        <authorList>
            <person name="Yamashita S."/>
            <person name="Yamamoto K."/>
            <person name="Matsuzaki R."/>
            <person name="Suzuki S."/>
            <person name="Yamaguchi H."/>
            <person name="Hirooka S."/>
            <person name="Minakuchi Y."/>
            <person name="Miyagishima S."/>
            <person name="Kawachi M."/>
            <person name="Toyoda A."/>
            <person name="Nozaki H."/>
        </authorList>
    </citation>
    <scope>NUCLEOTIDE SEQUENCE [LARGE SCALE GENOMIC DNA]</scope>
    <source>
        <strain evidence="2 3">NIES-4017</strain>
    </source>
</reference>
<dbReference type="GO" id="GO:0045944">
    <property type="term" value="P:positive regulation of transcription by RNA polymerase II"/>
    <property type="evidence" value="ECO:0007669"/>
    <property type="project" value="TreeGrafter"/>
</dbReference>
<feature type="compositionally biased region" description="Pro residues" evidence="1">
    <location>
        <begin position="273"/>
        <end position="286"/>
    </location>
</feature>
<feature type="region of interest" description="Disordered" evidence="1">
    <location>
        <begin position="52"/>
        <end position="95"/>
    </location>
</feature>
<evidence type="ECO:0000256" key="1">
    <source>
        <dbReference type="SAM" id="MobiDB-lite"/>
    </source>
</evidence>
<protein>
    <submittedName>
        <fullName evidence="2">Uncharacterized protein</fullName>
    </submittedName>
</protein>
<feature type="non-terminal residue" evidence="2">
    <location>
        <position position="1"/>
    </location>
</feature>